<evidence type="ECO:0000313" key="2">
    <source>
        <dbReference type="EMBL" id="MEX1661961.1"/>
    </source>
</evidence>
<feature type="compositionally biased region" description="Basic and acidic residues" evidence="1">
    <location>
        <begin position="55"/>
        <end position="67"/>
    </location>
</feature>
<dbReference type="InterPro" id="IPR009562">
    <property type="entry name" value="DUF1178"/>
</dbReference>
<gene>
    <name evidence="2" type="ORF">AB4874_09920</name>
</gene>
<protein>
    <submittedName>
        <fullName evidence="2">DUF1178 family protein</fullName>
    </submittedName>
</protein>
<dbReference type="RefSeq" id="WP_368391873.1">
    <property type="nucleotide sequence ID" value="NZ_JBFRYC010000005.1"/>
</dbReference>
<accession>A0ABV3TK53</accession>
<dbReference type="PIRSF" id="PIRSF032131">
    <property type="entry name" value="UCP032131"/>
    <property type="match status" value="1"/>
</dbReference>
<reference evidence="2 3" key="1">
    <citation type="journal article" date="2011" name="Int. J. Syst. Evol. Microbiol.">
        <title>Zhongshania antarctica gen. nov., sp. nov. and Zhongshania guokunii sp. nov., gammaproteobacteria respectively isolated from coastal attached (fast) ice and surface seawater of the Antarctic.</title>
        <authorList>
            <person name="Li H.J."/>
            <person name="Zhang X.Y."/>
            <person name="Chen C.X."/>
            <person name="Zhang Y.J."/>
            <person name="Gao Z.M."/>
            <person name="Yu Y."/>
            <person name="Chen X.L."/>
            <person name="Chen B."/>
            <person name="Zhang Y.Z."/>
        </authorList>
    </citation>
    <scope>NUCLEOTIDE SEQUENCE [LARGE SCALE GENOMIC DNA]</scope>
    <source>
        <strain evidence="2 3">15-R06ZXC-3</strain>
    </source>
</reference>
<evidence type="ECO:0000313" key="3">
    <source>
        <dbReference type="Proteomes" id="UP001557465"/>
    </source>
</evidence>
<name>A0ABV3TK53_9RHOB</name>
<organism evidence="2 3">
    <name type="scientific">Thioclava arctica</name>
    <dbReference type="NCBI Taxonomy" id="3238301"/>
    <lineage>
        <taxon>Bacteria</taxon>
        <taxon>Pseudomonadati</taxon>
        <taxon>Pseudomonadota</taxon>
        <taxon>Alphaproteobacteria</taxon>
        <taxon>Rhodobacterales</taxon>
        <taxon>Paracoccaceae</taxon>
        <taxon>Thioclava</taxon>
    </lineage>
</organism>
<dbReference type="Pfam" id="PF06676">
    <property type="entry name" value="DUF1178"/>
    <property type="match status" value="1"/>
</dbReference>
<evidence type="ECO:0000256" key="1">
    <source>
        <dbReference type="SAM" id="MobiDB-lite"/>
    </source>
</evidence>
<proteinExistence type="predicted"/>
<sequence>MIRYSLQCDKGHRFDSWFPSADGFEALSRAGQLDCAICGSTVVSKSLMAPSVTPARDKVATPTDPERPLSTPQNETEQALAKMRREIEKNSDYVGMNFATEARAIHSGDSPTRAIHGEAKLEEAREMLEEGIPVMPLPFLNTRKAN</sequence>
<dbReference type="Proteomes" id="UP001557465">
    <property type="component" value="Unassembled WGS sequence"/>
</dbReference>
<comment type="caution">
    <text evidence="2">The sequence shown here is derived from an EMBL/GenBank/DDBJ whole genome shotgun (WGS) entry which is preliminary data.</text>
</comment>
<keyword evidence="3" id="KW-1185">Reference proteome</keyword>
<dbReference type="EMBL" id="JBFRYC010000005">
    <property type="protein sequence ID" value="MEX1661961.1"/>
    <property type="molecule type" value="Genomic_DNA"/>
</dbReference>
<feature type="region of interest" description="Disordered" evidence="1">
    <location>
        <begin position="52"/>
        <end position="79"/>
    </location>
</feature>